<dbReference type="SUPFAM" id="SSF53098">
    <property type="entry name" value="Ribonuclease H-like"/>
    <property type="match status" value="1"/>
</dbReference>
<dbReference type="Pfam" id="PF02171">
    <property type="entry name" value="Piwi"/>
    <property type="match status" value="1"/>
</dbReference>
<keyword evidence="3" id="KW-1185">Reference proteome</keyword>
<dbReference type="GO" id="GO:0003676">
    <property type="term" value="F:nucleic acid binding"/>
    <property type="evidence" value="ECO:0007669"/>
    <property type="project" value="InterPro"/>
</dbReference>
<name>A0A2G9GU46_9LAMI</name>
<evidence type="ECO:0000259" key="1">
    <source>
        <dbReference type="Pfam" id="PF02171"/>
    </source>
</evidence>
<gene>
    <name evidence="2" type="ORF">CDL12_18612</name>
</gene>
<dbReference type="InterPro" id="IPR003165">
    <property type="entry name" value="Piwi"/>
</dbReference>
<dbReference type="Proteomes" id="UP000231279">
    <property type="component" value="Unassembled WGS sequence"/>
</dbReference>
<dbReference type="InterPro" id="IPR012337">
    <property type="entry name" value="RNaseH-like_sf"/>
</dbReference>
<protein>
    <recommendedName>
        <fullName evidence="1">Piwi domain-containing protein</fullName>
    </recommendedName>
</protein>
<evidence type="ECO:0000313" key="3">
    <source>
        <dbReference type="Proteomes" id="UP000231279"/>
    </source>
</evidence>
<reference evidence="3" key="1">
    <citation type="journal article" date="2018" name="Gigascience">
        <title>Genome assembly of the Pink Ipe (Handroanthus impetiginosus, Bignoniaceae), a highly valued, ecologically keystone Neotropical timber forest tree.</title>
        <authorList>
            <person name="Silva-Junior O.B."/>
            <person name="Grattapaglia D."/>
            <person name="Novaes E."/>
            <person name="Collevatti R.G."/>
        </authorList>
    </citation>
    <scope>NUCLEOTIDE SEQUENCE [LARGE SCALE GENOMIC DNA]</scope>
    <source>
        <strain evidence="3">cv. UFG-1</strain>
    </source>
</reference>
<evidence type="ECO:0000313" key="2">
    <source>
        <dbReference type="EMBL" id="PIN08811.1"/>
    </source>
</evidence>
<proteinExistence type="predicted"/>
<dbReference type="OrthoDB" id="10252740at2759"/>
<feature type="domain" description="Piwi" evidence="1">
    <location>
        <begin position="10"/>
        <end position="68"/>
    </location>
</feature>
<sequence length="102" mass="11525">MVLNEELSDLKNVVCNHTHQPKTTLMNMADGGATGDVPPGTVIDTKIVHPFEFDFYPCSHFGRIGTRNCQEHFVQLDGYFFPSHVFEASGWLNLLLIFNHFA</sequence>
<dbReference type="PANTHER" id="PTHR22891">
    <property type="entry name" value="EUKARYOTIC TRANSLATION INITIATION FACTOR 2C"/>
    <property type="match status" value="1"/>
</dbReference>
<comment type="caution">
    <text evidence="2">The sequence shown here is derived from an EMBL/GenBank/DDBJ whole genome shotgun (WGS) entry which is preliminary data.</text>
</comment>
<accession>A0A2G9GU46</accession>
<dbReference type="STRING" id="429701.A0A2G9GU46"/>
<dbReference type="EMBL" id="NKXS01003694">
    <property type="protein sequence ID" value="PIN08811.1"/>
    <property type="molecule type" value="Genomic_DNA"/>
</dbReference>
<organism evidence="2 3">
    <name type="scientific">Handroanthus impetiginosus</name>
    <dbReference type="NCBI Taxonomy" id="429701"/>
    <lineage>
        <taxon>Eukaryota</taxon>
        <taxon>Viridiplantae</taxon>
        <taxon>Streptophyta</taxon>
        <taxon>Embryophyta</taxon>
        <taxon>Tracheophyta</taxon>
        <taxon>Spermatophyta</taxon>
        <taxon>Magnoliopsida</taxon>
        <taxon>eudicotyledons</taxon>
        <taxon>Gunneridae</taxon>
        <taxon>Pentapetalae</taxon>
        <taxon>asterids</taxon>
        <taxon>lamiids</taxon>
        <taxon>Lamiales</taxon>
        <taxon>Bignoniaceae</taxon>
        <taxon>Crescentiina</taxon>
        <taxon>Tabebuia alliance</taxon>
        <taxon>Handroanthus</taxon>
    </lineage>
</organism>
<dbReference type="AlphaFoldDB" id="A0A2G9GU46"/>
<dbReference type="InterPro" id="IPR036397">
    <property type="entry name" value="RNaseH_sf"/>
</dbReference>
<dbReference type="Gene3D" id="3.30.420.10">
    <property type="entry name" value="Ribonuclease H-like superfamily/Ribonuclease H"/>
    <property type="match status" value="1"/>
</dbReference>